<evidence type="ECO:0000313" key="15">
    <source>
        <dbReference type="Ensembl" id="ENSXETP00000004807"/>
    </source>
</evidence>
<evidence type="ECO:0000256" key="11">
    <source>
        <dbReference type="ARBA" id="ARBA00023136"/>
    </source>
</evidence>
<feature type="compositionally biased region" description="Pro residues" evidence="13">
    <location>
        <begin position="154"/>
        <end position="172"/>
    </location>
</feature>
<dbReference type="Pfam" id="PF01762">
    <property type="entry name" value="Galactosyl_T"/>
    <property type="match status" value="1"/>
</dbReference>
<dbReference type="GeneTree" id="ENSGT00940000163421"/>
<keyword evidence="4" id="KW-0328">Glycosyltransferase</keyword>
<keyword evidence="7" id="KW-0735">Signal-anchor</keyword>
<organism evidence="15">
    <name type="scientific">Xenopus tropicalis</name>
    <name type="common">Western clawed frog</name>
    <name type="synonym">Silurana tropicalis</name>
    <dbReference type="NCBI Taxonomy" id="8364"/>
    <lineage>
        <taxon>Eukaryota</taxon>
        <taxon>Metazoa</taxon>
        <taxon>Chordata</taxon>
        <taxon>Craniata</taxon>
        <taxon>Vertebrata</taxon>
        <taxon>Euteleostomi</taxon>
        <taxon>Amphibia</taxon>
        <taxon>Batrachia</taxon>
        <taxon>Anura</taxon>
        <taxon>Pipoidea</taxon>
        <taxon>Pipidae</taxon>
        <taxon>Xenopodinae</taxon>
        <taxon>Xenopus</taxon>
        <taxon>Silurana</taxon>
    </lineage>
</organism>
<evidence type="ECO:0000256" key="2">
    <source>
        <dbReference type="ARBA" id="ARBA00004922"/>
    </source>
</evidence>
<dbReference type="HOGENOM" id="CLU_036849_2_4_1"/>
<comment type="pathway">
    <text evidence="2">Protein modification; protein glycosylation.</text>
</comment>
<comment type="subcellular location">
    <subcellularLocation>
        <location evidence="1">Golgi apparatus membrane</location>
        <topology evidence="1">Single-pass type II membrane protein</topology>
    </subcellularLocation>
</comment>
<keyword evidence="11 14" id="KW-0472">Membrane</keyword>
<dbReference type="AlphaFoldDB" id="F7DR11"/>
<evidence type="ECO:0000256" key="3">
    <source>
        <dbReference type="ARBA" id="ARBA00008661"/>
    </source>
</evidence>
<feature type="compositionally biased region" description="Pro residues" evidence="13">
    <location>
        <begin position="217"/>
        <end position="228"/>
    </location>
</feature>
<feature type="region of interest" description="Disordered" evidence="13">
    <location>
        <begin position="92"/>
        <end position="296"/>
    </location>
</feature>
<dbReference type="GO" id="GO:0000139">
    <property type="term" value="C:Golgi membrane"/>
    <property type="evidence" value="ECO:0007669"/>
    <property type="project" value="UniProtKB-SubCell"/>
</dbReference>
<dbReference type="FunFam" id="3.90.550.50:FF:000001">
    <property type="entry name" value="Hexosyltransferase"/>
    <property type="match status" value="1"/>
</dbReference>
<sequence>MCSQGVENKAHQLVCLSLIQYQLPLCSAFAFVPISIQQPLQAGYQQHLEVIMVGERTLWRYCKISVLTIFSFSTFYFFITRRDHFHISYSSSNPPELNEQLNPLEFEPQPNPPGLKPQPNSLEPNPQPNPSELKPQPNPSEPKPQPNPSELNPQPNPSEPNPQPNPSEPKPQPNLSEPNPQPNPSEPNPQPNPSEPKPQPNPSEPKPQPNPSELKPQPNPSEPKPQPNPSELKPQPNPSELKPQPNPSEPKPQPNSSELKPQPNPSEPKPQPNPSEPKPQPTESPGLGLLLSTTRHPLTPPYPYPYKFLLNPQEKCQKQKPFLILLVIGESHDINSRLIIRETWGNESIYRDVAVVTVFLVGVSVTATDKVQKQLEEEMNTYGDLVQQDFMDTYYNLTLKTLMGMEWISKYCPDASYVMKIDNDMFLNVDYLVHHLLQPELPVRQNYFTGYIVANTGPLRGKEYKWYVPKEVYPNDTYPPYCSGPGYAFSADMAKKIYDVAQTIRVVPMEDSFMGICLYEMKIPPTNPPPNIFNGHRINYDLCLFNKLITVHHYRGDELRDVWKDFWAKRSGCKD</sequence>
<dbReference type="eggNOG" id="KOG2287">
    <property type="taxonomic scope" value="Eukaryota"/>
</dbReference>
<dbReference type="PANTHER" id="PTHR11214">
    <property type="entry name" value="BETA-1,3-N-ACETYLGLUCOSAMINYLTRANSFERASE"/>
    <property type="match status" value="1"/>
</dbReference>
<comment type="similarity">
    <text evidence="3">Belongs to the glycosyltransferase 31 family.</text>
</comment>
<reference evidence="15" key="2">
    <citation type="submission" date="2011-07" db="UniProtKB">
        <authorList>
            <consortium name="Ensembl"/>
        </authorList>
    </citation>
    <scope>IDENTIFICATION</scope>
</reference>
<feature type="transmembrane region" description="Helical" evidence="14">
    <location>
        <begin position="58"/>
        <end position="79"/>
    </location>
</feature>
<keyword evidence="6 14" id="KW-0812">Transmembrane</keyword>
<evidence type="ECO:0000256" key="1">
    <source>
        <dbReference type="ARBA" id="ARBA00004323"/>
    </source>
</evidence>
<evidence type="ECO:0000256" key="4">
    <source>
        <dbReference type="ARBA" id="ARBA00022676"/>
    </source>
</evidence>
<feature type="compositionally biased region" description="Pro residues" evidence="13">
    <location>
        <begin position="262"/>
        <end position="282"/>
    </location>
</feature>
<evidence type="ECO:0000256" key="10">
    <source>
        <dbReference type="ARBA" id="ARBA00023098"/>
    </source>
</evidence>
<protein>
    <submittedName>
        <fullName evidence="15">Uncharacterized protein</fullName>
    </submittedName>
</protein>
<dbReference type="InParanoid" id="F7DR11"/>
<evidence type="ECO:0000256" key="14">
    <source>
        <dbReference type="SAM" id="Phobius"/>
    </source>
</evidence>
<feature type="compositionally biased region" description="Pro residues" evidence="13">
    <location>
        <begin position="244"/>
        <end position="253"/>
    </location>
</feature>
<feature type="compositionally biased region" description="Pro residues" evidence="13">
    <location>
        <begin position="179"/>
        <end position="210"/>
    </location>
</feature>
<reference evidence="15" key="1">
    <citation type="journal article" date="2010" name="Science">
        <title>The genome of the Western clawed frog Xenopus tropicalis.</title>
        <authorList>
            <person name="Hellsten U."/>
            <person name="Harland R.M."/>
            <person name="Gilchrist M.J."/>
            <person name="Hendrix D."/>
            <person name="Jurka J."/>
            <person name="Kapitonov V."/>
            <person name="Ovcharenko I."/>
            <person name="Putnam N.H."/>
            <person name="Shu S."/>
            <person name="Taher L."/>
            <person name="Blitz I.L."/>
            <person name="Blumberg B."/>
            <person name="Dichmann D.S."/>
            <person name="Dubchak I."/>
            <person name="Amaya E."/>
            <person name="Detter J.C."/>
            <person name="Fletcher R."/>
            <person name="Gerhard D.S."/>
            <person name="Goodstein D."/>
            <person name="Graves T."/>
            <person name="Grigoriev I.V."/>
            <person name="Grimwood J."/>
            <person name="Kawashima T."/>
            <person name="Lindquist E."/>
            <person name="Lucas S.M."/>
            <person name="Mead P.E."/>
            <person name="Mitros T."/>
            <person name="Ogino H."/>
            <person name="Ohta Y."/>
            <person name="Poliakov A.V."/>
            <person name="Pollet N."/>
            <person name="Robert J."/>
            <person name="Salamov A."/>
            <person name="Sater A.K."/>
            <person name="Schmutz J."/>
            <person name="Terry A."/>
            <person name="Vize P.D."/>
            <person name="Warren W.C."/>
            <person name="Wells D."/>
            <person name="Wills A."/>
            <person name="Wilson R.K."/>
            <person name="Zimmerman L.B."/>
            <person name="Zorn A.M."/>
            <person name="Grainger R."/>
            <person name="Grammer T."/>
            <person name="Khokha M.K."/>
            <person name="Richardson P.M."/>
            <person name="Rokhsar D.S."/>
        </authorList>
    </citation>
    <scope>NUCLEOTIDE SEQUENCE [LARGE SCALE GENOMIC DNA]</scope>
    <source>
        <strain evidence="15">Nigerian</strain>
    </source>
</reference>
<accession>F7DR11</accession>
<proteinExistence type="inferred from homology"/>
<dbReference type="PANTHER" id="PTHR11214:SF151">
    <property type="entry name" value="HEXOSYLTRANSFERASE"/>
    <property type="match status" value="1"/>
</dbReference>
<dbReference type="PRINTS" id="PR01217">
    <property type="entry name" value="PRICHEXTENSN"/>
</dbReference>
<dbReference type="Ensembl" id="ENSXETT00000004807">
    <property type="protein sequence ID" value="ENSXETP00000004807"/>
    <property type="gene ID" value="ENSXETG00000046082"/>
</dbReference>
<evidence type="ECO:0000256" key="5">
    <source>
        <dbReference type="ARBA" id="ARBA00022679"/>
    </source>
</evidence>
<keyword evidence="8 14" id="KW-1133">Transmembrane helix</keyword>
<evidence type="ECO:0000256" key="9">
    <source>
        <dbReference type="ARBA" id="ARBA00023034"/>
    </source>
</evidence>
<evidence type="ECO:0000256" key="13">
    <source>
        <dbReference type="SAM" id="MobiDB-lite"/>
    </source>
</evidence>
<evidence type="ECO:0000256" key="7">
    <source>
        <dbReference type="ARBA" id="ARBA00022968"/>
    </source>
</evidence>
<keyword evidence="10" id="KW-0443">Lipid metabolism</keyword>
<keyword evidence="5" id="KW-0808">Transferase</keyword>
<dbReference type="InterPro" id="IPR002659">
    <property type="entry name" value="Glyco_trans_31"/>
</dbReference>
<feature type="compositionally biased region" description="Polar residues" evidence="13">
    <location>
        <begin position="92"/>
        <end position="101"/>
    </location>
</feature>
<dbReference type="GO" id="GO:0006629">
    <property type="term" value="P:lipid metabolic process"/>
    <property type="evidence" value="ECO:0007669"/>
    <property type="project" value="UniProtKB-KW"/>
</dbReference>
<keyword evidence="9" id="KW-0333">Golgi apparatus</keyword>
<name>F7DR11_XENTR</name>
<feature type="compositionally biased region" description="Pro residues" evidence="13">
    <location>
        <begin position="136"/>
        <end position="147"/>
    </location>
</feature>
<dbReference type="GO" id="GO:0016758">
    <property type="term" value="F:hexosyltransferase activity"/>
    <property type="evidence" value="ECO:0007669"/>
    <property type="project" value="InterPro"/>
</dbReference>
<evidence type="ECO:0000256" key="12">
    <source>
        <dbReference type="ARBA" id="ARBA00023180"/>
    </source>
</evidence>
<evidence type="ECO:0000256" key="8">
    <source>
        <dbReference type="ARBA" id="ARBA00022989"/>
    </source>
</evidence>
<evidence type="ECO:0000256" key="6">
    <source>
        <dbReference type="ARBA" id="ARBA00022692"/>
    </source>
</evidence>
<keyword evidence="12" id="KW-0325">Glycoprotein</keyword>
<dbReference type="Gene3D" id="3.90.550.50">
    <property type="match status" value="1"/>
</dbReference>